<organism evidence="1 2">
    <name type="scientific">Trichlorobacter ammonificans</name>
    <dbReference type="NCBI Taxonomy" id="2916410"/>
    <lineage>
        <taxon>Bacteria</taxon>
        <taxon>Pseudomonadati</taxon>
        <taxon>Thermodesulfobacteriota</taxon>
        <taxon>Desulfuromonadia</taxon>
        <taxon>Geobacterales</taxon>
        <taxon>Geobacteraceae</taxon>
        <taxon>Trichlorobacter</taxon>
    </lineage>
</organism>
<gene>
    <name evidence="1" type="ORF">GEAMG1_1256</name>
</gene>
<evidence type="ECO:0000313" key="2">
    <source>
        <dbReference type="Proteomes" id="UP001295463"/>
    </source>
</evidence>
<dbReference type="InterPro" id="IPR029465">
    <property type="entry name" value="ATPgrasp_TupA"/>
</dbReference>
<dbReference type="Pfam" id="PF14305">
    <property type="entry name" value="ATPgrasp_TupA"/>
    <property type="match status" value="1"/>
</dbReference>
<protein>
    <recommendedName>
        <fullName evidence="3">Glycosyltransferase</fullName>
    </recommendedName>
</protein>
<sequence length="265" mass="31358">MLLSRWFGRGNISNPKTFNEKIQWLKVFHRNLGYVKLADKYAVRNFVKEKIGNEFLNELIGVWDSPFELDWTALPVQFALKCTHGSGMNLLIRDKFSVDQVEINKQLSCWLLMDYSKLGREWVYKDIPRRIIAERFLTDYDGQIPKDYKIFCFNGVPRYIQVDVDRFEKHRRAFFDTSWKKQPFCLYCESYNNDLPKPKYLDVMLDAAQTLSENMPFVRVDFYAIPQVIFGEMTFFPGNGTENFYPSEWDLLLGDMLVLPQISTR</sequence>
<proteinExistence type="predicted"/>
<name>A0ABM9D7D1_9BACT</name>
<keyword evidence="2" id="KW-1185">Reference proteome</keyword>
<dbReference type="EMBL" id="OW150024">
    <property type="protein sequence ID" value="CAH2031086.1"/>
    <property type="molecule type" value="Genomic_DNA"/>
</dbReference>
<reference evidence="1 2" key="1">
    <citation type="submission" date="2022-03" db="EMBL/GenBank/DDBJ databases">
        <authorList>
            <person name="Koch H."/>
        </authorList>
    </citation>
    <scope>NUCLEOTIDE SEQUENCE [LARGE SCALE GENOMIC DNA]</scope>
    <source>
        <strain evidence="1 2">G1</strain>
    </source>
</reference>
<evidence type="ECO:0000313" key="1">
    <source>
        <dbReference type="EMBL" id="CAH2031086.1"/>
    </source>
</evidence>
<evidence type="ECO:0008006" key="3">
    <source>
        <dbReference type="Google" id="ProtNLM"/>
    </source>
</evidence>
<accession>A0ABM9D7D1</accession>
<dbReference type="Proteomes" id="UP001295463">
    <property type="component" value="Chromosome"/>
</dbReference>